<gene>
    <name evidence="1" type="ORF">MLD38_022001</name>
</gene>
<protein>
    <submittedName>
        <fullName evidence="1">Uncharacterized protein</fullName>
    </submittedName>
</protein>
<comment type="caution">
    <text evidence="1">The sequence shown here is derived from an EMBL/GenBank/DDBJ whole genome shotgun (WGS) entry which is preliminary data.</text>
</comment>
<keyword evidence="2" id="KW-1185">Reference proteome</keyword>
<dbReference type="EMBL" id="CM042885">
    <property type="protein sequence ID" value="KAI4366078.1"/>
    <property type="molecule type" value="Genomic_DNA"/>
</dbReference>
<evidence type="ECO:0000313" key="2">
    <source>
        <dbReference type="Proteomes" id="UP001057402"/>
    </source>
</evidence>
<sequence>MASRSCALLAAVLLLCAGSTCSSRFLQDGENHAHEQQWSGKDVPWNMGGVSPGGGTADVGVAAESRDAAVGAGAGFRMRSAEEDGGFGLASAVADHGLGTGEGHGRGKGYISGPEAGAGYGCGQGAGSGSGTGEDFGEGGVPCFVDPSQGQSGGGGGYPSAGCCSCGMVNFPIPFFGYPFPGWFPHRGAKGSAAVTKTHHMNLVSHEPMPPTESEMKINNAPQQRQ</sequence>
<evidence type="ECO:0000313" key="1">
    <source>
        <dbReference type="EMBL" id="KAI4366078.1"/>
    </source>
</evidence>
<reference evidence="2" key="1">
    <citation type="journal article" date="2023" name="Front. Plant Sci.">
        <title>Chromosomal-level genome assembly of Melastoma candidum provides insights into trichome evolution.</title>
        <authorList>
            <person name="Zhong Y."/>
            <person name="Wu W."/>
            <person name="Sun C."/>
            <person name="Zou P."/>
            <person name="Liu Y."/>
            <person name="Dai S."/>
            <person name="Zhou R."/>
        </authorList>
    </citation>
    <scope>NUCLEOTIDE SEQUENCE [LARGE SCALE GENOMIC DNA]</scope>
</reference>
<name>A0ACB9QIS8_9MYRT</name>
<dbReference type="Proteomes" id="UP001057402">
    <property type="component" value="Chromosome 6"/>
</dbReference>
<organism evidence="1 2">
    <name type="scientific">Melastoma candidum</name>
    <dbReference type="NCBI Taxonomy" id="119954"/>
    <lineage>
        <taxon>Eukaryota</taxon>
        <taxon>Viridiplantae</taxon>
        <taxon>Streptophyta</taxon>
        <taxon>Embryophyta</taxon>
        <taxon>Tracheophyta</taxon>
        <taxon>Spermatophyta</taxon>
        <taxon>Magnoliopsida</taxon>
        <taxon>eudicotyledons</taxon>
        <taxon>Gunneridae</taxon>
        <taxon>Pentapetalae</taxon>
        <taxon>rosids</taxon>
        <taxon>malvids</taxon>
        <taxon>Myrtales</taxon>
        <taxon>Melastomataceae</taxon>
        <taxon>Melastomatoideae</taxon>
        <taxon>Melastomateae</taxon>
        <taxon>Melastoma</taxon>
    </lineage>
</organism>
<accession>A0ACB9QIS8</accession>
<proteinExistence type="predicted"/>